<dbReference type="GO" id="GO:0019544">
    <property type="term" value="P:L-arginine catabolic process to L-glutamate"/>
    <property type="evidence" value="ECO:0007669"/>
    <property type="project" value="UniProtKB-UniRule"/>
</dbReference>
<dbReference type="GO" id="GO:0009017">
    <property type="term" value="F:succinylglutamate desuccinylase activity"/>
    <property type="evidence" value="ECO:0007669"/>
    <property type="project" value="UniProtKB-UniRule"/>
</dbReference>
<feature type="binding site" evidence="5">
    <location>
        <position position="80"/>
    </location>
    <ligand>
        <name>Zn(2+)</name>
        <dbReference type="ChEBI" id="CHEBI:29105"/>
    </ligand>
</feature>
<dbReference type="GO" id="GO:0019545">
    <property type="term" value="P:L-arginine catabolic process to succinate"/>
    <property type="evidence" value="ECO:0007669"/>
    <property type="project" value="UniProtKB-UniRule"/>
</dbReference>
<dbReference type="Gene3D" id="3.40.630.10">
    <property type="entry name" value="Zn peptidases"/>
    <property type="match status" value="1"/>
</dbReference>
<dbReference type="EC" id="3.5.1.96" evidence="5 6"/>
<evidence type="ECO:0000259" key="7">
    <source>
        <dbReference type="Pfam" id="PF04952"/>
    </source>
</evidence>
<dbReference type="SUPFAM" id="SSF53187">
    <property type="entry name" value="Zn-dependent exopeptidases"/>
    <property type="match status" value="1"/>
</dbReference>
<dbReference type="AlphaFoldDB" id="A0A1I5A2I9"/>
<feature type="binding site" evidence="5">
    <location>
        <position position="177"/>
    </location>
    <ligand>
        <name>Zn(2+)</name>
        <dbReference type="ChEBI" id="CHEBI:29105"/>
    </ligand>
</feature>
<dbReference type="PANTHER" id="PTHR15162:SF7">
    <property type="entry name" value="SUCCINYLGLUTAMATE DESUCCINYLASE"/>
    <property type="match status" value="1"/>
</dbReference>
<evidence type="ECO:0000256" key="2">
    <source>
        <dbReference type="ARBA" id="ARBA00022723"/>
    </source>
</evidence>
<dbReference type="RefSeq" id="WP_092518661.1">
    <property type="nucleotide sequence ID" value="NZ_CAWRAH010000060.1"/>
</dbReference>
<proteinExistence type="inferred from homology"/>
<comment type="pathway">
    <text evidence="5">Amino-acid degradation; L-arginine degradation via AST pathway; L-glutamate and succinate from L-arginine: step 5/5.</text>
</comment>
<evidence type="ECO:0000313" key="10">
    <source>
        <dbReference type="Proteomes" id="UP000199011"/>
    </source>
</evidence>
<reference evidence="10" key="1">
    <citation type="submission" date="2016-10" db="EMBL/GenBank/DDBJ databases">
        <authorList>
            <person name="Varghese N."/>
            <person name="Submissions S."/>
        </authorList>
    </citation>
    <scope>NUCLEOTIDE SEQUENCE [LARGE SCALE GENOMIC DNA]</scope>
    <source>
        <strain evidence="10">DSM 16522</strain>
    </source>
</reference>
<dbReference type="EMBL" id="FOVO01000009">
    <property type="protein sequence ID" value="SFN56628.1"/>
    <property type="molecule type" value="Genomic_DNA"/>
</dbReference>
<dbReference type="Pfam" id="PF04952">
    <property type="entry name" value="AstE_AspA_hybrid"/>
    <property type="match status" value="1"/>
</dbReference>
<dbReference type="Proteomes" id="UP000199011">
    <property type="component" value="Unassembled WGS sequence"/>
</dbReference>
<comment type="similarity">
    <text evidence="5">Belongs to the AspA/AstE family. Succinylglutamate desuccinylase subfamily.</text>
</comment>
<sequence length="353" mass="39998">MDLLALLLENKLFENSLFENKIENNLCFPPTIKSSWLAEGVLQLLPRSQELPLPQELQQSQQSSSQEKTVDTLIISAGIHGNETAPVEILIQLLSQLAQGHLPLKHNLLLIFGNLPAMREGRRYIDNDLNRMFGGRYQNFPLGNESKRAMELESVIRQFFNEPAVMASTRHRHLDLHTAIRGSCHEQFALLPYQPREYAADFLQWLEDSDIDALVFHNKVGGTFSNFTSEYFNADSCTLEIGKVLPFGQNELARFSNITAALQDLIAGLFSIKREKPTLERYRVVDAIIKKHDSFQLNIPEDTKNFTELPEGFEIARQQNQSWKITSPANFILFPNAHVAIGLRAGLLLAKVT</sequence>
<dbReference type="NCBIfam" id="TIGR03242">
    <property type="entry name" value="arg_catab_astE"/>
    <property type="match status" value="1"/>
</dbReference>
<dbReference type="CDD" id="cd03855">
    <property type="entry name" value="M14_ASTE"/>
    <property type="match status" value="1"/>
</dbReference>
<dbReference type="STRING" id="53341.SAMN05421579_10935"/>
<dbReference type="InterPro" id="IPR007036">
    <property type="entry name" value="Aste_AspA_hybrid_dom"/>
</dbReference>
<dbReference type="InterPro" id="IPR016681">
    <property type="entry name" value="SuccinylGlu_desuccinylase"/>
</dbReference>
<dbReference type="PANTHER" id="PTHR15162">
    <property type="entry name" value="ASPARTOACYLASE"/>
    <property type="match status" value="1"/>
</dbReference>
<comment type="function">
    <text evidence="5">Transforms N(2)-succinylglutamate into succinate and glutamate.</text>
</comment>
<feature type="active site" evidence="5">
    <location>
        <position position="240"/>
    </location>
</feature>
<organism evidence="9 10">
    <name type="scientific">Xenorhabdus japonica</name>
    <dbReference type="NCBI Taxonomy" id="53341"/>
    <lineage>
        <taxon>Bacteria</taxon>
        <taxon>Pseudomonadati</taxon>
        <taxon>Pseudomonadota</taxon>
        <taxon>Gammaproteobacteria</taxon>
        <taxon>Enterobacterales</taxon>
        <taxon>Morganellaceae</taxon>
        <taxon>Xenorhabdus</taxon>
    </lineage>
</organism>
<accession>A0A1I5A2I9</accession>
<gene>
    <name evidence="5" type="primary">astE</name>
    <name evidence="9" type="ORF">SAMN05421579_10935</name>
</gene>
<dbReference type="InterPro" id="IPR050178">
    <property type="entry name" value="AspA/AstE_fam"/>
</dbReference>
<dbReference type="NCBIfam" id="NF003706">
    <property type="entry name" value="PRK05324.1"/>
    <property type="match status" value="1"/>
</dbReference>
<feature type="domain" description="AstE/AspA barrel-sandwich hybrid" evidence="7">
    <location>
        <begin position="278"/>
        <end position="351"/>
    </location>
</feature>
<feature type="domain" description="Succinylglutamate desuccinylase/Aspartoacylase catalytic" evidence="8">
    <location>
        <begin position="71"/>
        <end position="266"/>
    </location>
</feature>
<comment type="cofactor">
    <cofactor evidence="5">
        <name>Zn(2+)</name>
        <dbReference type="ChEBI" id="CHEBI:29105"/>
    </cofactor>
    <text evidence="5">Binds 1 zinc ion per subunit.</text>
</comment>
<dbReference type="Pfam" id="PF24827">
    <property type="entry name" value="AstE_AspA_cat"/>
    <property type="match status" value="1"/>
</dbReference>
<evidence type="ECO:0000256" key="4">
    <source>
        <dbReference type="ARBA" id="ARBA00022833"/>
    </source>
</evidence>
<comment type="catalytic activity">
    <reaction evidence="5">
        <text>N-succinyl-L-glutamate + H2O = L-glutamate + succinate</text>
        <dbReference type="Rhea" id="RHEA:15169"/>
        <dbReference type="ChEBI" id="CHEBI:15377"/>
        <dbReference type="ChEBI" id="CHEBI:29985"/>
        <dbReference type="ChEBI" id="CHEBI:30031"/>
        <dbReference type="ChEBI" id="CHEBI:58763"/>
        <dbReference type="EC" id="3.5.1.96"/>
    </reaction>
</comment>
<evidence type="ECO:0000313" key="9">
    <source>
        <dbReference type="EMBL" id="SFN56628.1"/>
    </source>
</evidence>
<dbReference type="OrthoDB" id="5290473at2"/>
<evidence type="ECO:0000256" key="6">
    <source>
        <dbReference type="NCBIfam" id="TIGR03242"/>
    </source>
</evidence>
<protein>
    <recommendedName>
        <fullName evidence="5 6">Succinylglutamate desuccinylase</fullName>
        <ecNumber evidence="5 6">3.5.1.96</ecNumber>
    </recommendedName>
</protein>
<evidence type="ECO:0000256" key="3">
    <source>
        <dbReference type="ARBA" id="ARBA00022801"/>
    </source>
</evidence>
<dbReference type="GO" id="GO:0008270">
    <property type="term" value="F:zinc ion binding"/>
    <property type="evidence" value="ECO:0007669"/>
    <property type="project" value="UniProtKB-UniRule"/>
</dbReference>
<keyword evidence="3 5" id="KW-0378">Hydrolase</keyword>
<feature type="binding site" evidence="5">
    <location>
        <position position="83"/>
    </location>
    <ligand>
        <name>Zn(2+)</name>
        <dbReference type="ChEBI" id="CHEBI:29105"/>
    </ligand>
</feature>
<name>A0A1I5A2I9_9GAMM</name>
<dbReference type="HAMAP" id="MF_00767">
    <property type="entry name" value="Arg_catab_AstE"/>
    <property type="match status" value="1"/>
</dbReference>
<evidence type="ECO:0000259" key="8">
    <source>
        <dbReference type="Pfam" id="PF24827"/>
    </source>
</evidence>
<dbReference type="UniPathway" id="UPA00185">
    <property type="reaction ID" value="UER00283"/>
</dbReference>
<dbReference type="GO" id="GO:0016788">
    <property type="term" value="F:hydrolase activity, acting on ester bonds"/>
    <property type="evidence" value="ECO:0007669"/>
    <property type="project" value="UniProtKB-UniRule"/>
</dbReference>
<keyword evidence="4 5" id="KW-0862">Zinc</keyword>
<evidence type="ECO:0000256" key="5">
    <source>
        <dbReference type="HAMAP-Rule" id="MF_00767"/>
    </source>
</evidence>
<keyword evidence="1 5" id="KW-0056">Arginine metabolism</keyword>
<dbReference type="InterPro" id="IPR055438">
    <property type="entry name" value="AstE_AspA_cat"/>
</dbReference>
<keyword evidence="2 5" id="KW-0479">Metal-binding</keyword>
<keyword evidence="10" id="KW-1185">Reference proteome</keyword>
<evidence type="ECO:0000256" key="1">
    <source>
        <dbReference type="ARBA" id="ARBA00022503"/>
    </source>
</evidence>